<evidence type="ECO:0000256" key="2">
    <source>
        <dbReference type="ARBA" id="ARBA00009477"/>
    </source>
</evidence>
<feature type="coiled-coil region" evidence="10">
    <location>
        <begin position="203"/>
        <end position="245"/>
    </location>
</feature>
<dbReference type="PANTHER" id="PTHR30386">
    <property type="entry name" value="MEMBRANE FUSION SUBUNIT OF EMRAB-TOLC MULTIDRUG EFFLUX PUMP"/>
    <property type="match status" value="1"/>
</dbReference>
<evidence type="ECO:0000259" key="11">
    <source>
        <dbReference type="Pfam" id="PF25917"/>
    </source>
</evidence>
<dbReference type="PANTHER" id="PTHR30386:SF26">
    <property type="entry name" value="TRANSPORT PROTEIN COMB"/>
    <property type="match status" value="1"/>
</dbReference>
<dbReference type="InterPro" id="IPR006144">
    <property type="entry name" value="Secretion_HlyD_CS"/>
</dbReference>
<keyword evidence="7 9" id="KW-1133">Transmembrane helix</keyword>
<evidence type="ECO:0000313" key="13">
    <source>
        <dbReference type="EMBL" id="NIG18546.1"/>
    </source>
</evidence>
<keyword evidence="8 9" id="KW-0472">Membrane</keyword>
<comment type="similarity">
    <text evidence="2 9">Belongs to the membrane fusion protein (MFP) (TC 8.A.1) family.</text>
</comment>
<evidence type="ECO:0000256" key="3">
    <source>
        <dbReference type="ARBA" id="ARBA00022448"/>
    </source>
</evidence>
<dbReference type="InterPro" id="IPR050739">
    <property type="entry name" value="MFP"/>
</dbReference>
<dbReference type="InterPro" id="IPR058982">
    <property type="entry name" value="Beta-barrel_AprE"/>
</dbReference>
<evidence type="ECO:0000256" key="6">
    <source>
        <dbReference type="ARBA" id="ARBA00022692"/>
    </source>
</evidence>
<dbReference type="Pfam" id="PF25917">
    <property type="entry name" value="BSH_RND"/>
    <property type="match status" value="1"/>
</dbReference>
<keyword evidence="10" id="KW-0175">Coiled coil</keyword>
<dbReference type="Gene3D" id="2.40.30.170">
    <property type="match status" value="1"/>
</dbReference>
<dbReference type="Gene3D" id="2.40.50.100">
    <property type="match status" value="1"/>
</dbReference>
<evidence type="ECO:0000256" key="8">
    <source>
        <dbReference type="ARBA" id="ARBA00023136"/>
    </source>
</evidence>
<accession>A0ABX0RLQ4</accession>
<evidence type="ECO:0000313" key="14">
    <source>
        <dbReference type="Proteomes" id="UP001515780"/>
    </source>
</evidence>
<evidence type="ECO:0000256" key="4">
    <source>
        <dbReference type="ARBA" id="ARBA00022475"/>
    </source>
</evidence>
<dbReference type="NCBIfam" id="TIGR01843">
    <property type="entry name" value="type_I_hlyD"/>
    <property type="match status" value="1"/>
</dbReference>
<dbReference type="Proteomes" id="UP001515780">
    <property type="component" value="Unassembled WGS sequence"/>
</dbReference>
<evidence type="ECO:0000256" key="10">
    <source>
        <dbReference type="SAM" id="Coils"/>
    </source>
</evidence>
<evidence type="ECO:0000256" key="7">
    <source>
        <dbReference type="ARBA" id="ARBA00022989"/>
    </source>
</evidence>
<protein>
    <recommendedName>
        <fullName evidence="9">Membrane fusion protein (MFP) family protein</fullName>
    </recommendedName>
</protein>
<keyword evidence="5 9" id="KW-0997">Cell inner membrane</keyword>
<comment type="caution">
    <text evidence="13">The sequence shown here is derived from an EMBL/GenBank/DDBJ whole genome shotgun (WGS) entry which is preliminary data.</text>
</comment>
<keyword evidence="3 9" id="KW-0813">Transport</keyword>
<gene>
    <name evidence="13" type="ORF">F3J37_07580</name>
</gene>
<feature type="domain" description="Multidrug resistance protein MdtA-like barrel-sandwich hybrid" evidence="11">
    <location>
        <begin position="83"/>
        <end position="279"/>
    </location>
</feature>
<dbReference type="PRINTS" id="PR01490">
    <property type="entry name" value="RTXTOXIND"/>
</dbReference>
<feature type="transmembrane region" description="Helical" evidence="9">
    <location>
        <begin position="36"/>
        <end position="56"/>
    </location>
</feature>
<name>A0ABX0RLQ4_9GAMM</name>
<evidence type="ECO:0000259" key="12">
    <source>
        <dbReference type="Pfam" id="PF26002"/>
    </source>
</evidence>
<dbReference type="PROSITE" id="PS00543">
    <property type="entry name" value="HLYD_FAMILY"/>
    <property type="match status" value="1"/>
</dbReference>
<feature type="domain" description="AprE-like beta-barrel" evidence="12">
    <location>
        <begin position="294"/>
        <end position="386"/>
    </location>
</feature>
<comment type="subcellular location">
    <subcellularLocation>
        <location evidence="1 9">Cell inner membrane</location>
        <topology evidence="1 9">Single-pass membrane protein</topology>
    </subcellularLocation>
</comment>
<evidence type="ECO:0000256" key="5">
    <source>
        <dbReference type="ARBA" id="ARBA00022519"/>
    </source>
</evidence>
<keyword evidence="4 9" id="KW-1003">Cell membrane</keyword>
<sequence>MMKQLPGKLRLVTAAEVDSSDDLLGELKSETHYTGAVRLITISAALILISLVWAWFGVLDEVSTGTGKVIPSSRDQVLQSLEGGILTELYVHEGDRVKAGQVVARLDATRSQSSVGESAARYRAALAAASRLRAEVNDDPLTFPNELKAYPDLIASETRLYKTKRAQLADSTKQFNESLALANKELAITQKLAKTGAASSVEVLRLQRDKSDLELKLTDMRSQYYVQAREELAKASAEADSLAEVIKGREDTVTRLTIRAPMNGIVKNIKVSTVGGVIPPNGELMNIVPLNDRLLIEARLSPRDIAFIHPGQRAVVKISAYDYAIYGGMNGVVESISPDTIQDEVKPEIYYYRVFIRTDNDYVQNKAGKRYSISPGMVSTVDIKTGEKTIMDYLVKPFNKAKEAMRER</sequence>
<dbReference type="EMBL" id="VWXC01000004">
    <property type="protein sequence ID" value="NIG18546.1"/>
    <property type="molecule type" value="Genomic_DNA"/>
</dbReference>
<dbReference type="Pfam" id="PF26002">
    <property type="entry name" value="Beta-barrel_AprE"/>
    <property type="match status" value="1"/>
</dbReference>
<dbReference type="InterPro" id="IPR058625">
    <property type="entry name" value="MdtA-like_BSH"/>
</dbReference>
<evidence type="ECO:0000256" key="9">
    <source>
        <dbReference type="RuleBase" id="RU365093"/>
    </source>
</evidence>
<organism evidence="13 14">
    <name type="scientific">Candidatus Pantoea communis</name>
    <dbReference type="NCBI Taxonomy" id="2608354"/>
    <lineage>
        <taxon>Bacteria</taxon>
        <taxon>Pseudomonadati</taxon>
        <taxon>Pseudomonadota</taxon>
        <taxon>Gammaproteobacteria</taxon>
        <taxon>Enterobacterales</taxon>
        <taxon>Erwiniaceae</taxon>
        <taxon>Pantoea</taxon>
    </lineage>
</organism>
<proteinExistence type="inferred from homology"/>
<keyword evidence="14" id="KW-1185">Reference proteome</keyword>
<keyword evidence="6 9" id="KW-0812">Transmembrane</keyword>
<reference evidence="13 14" key="1">
    <citation type="journal article" date="2019" name="bioRxiv">
        <title>Bacteria contribute to plant secondary compound degradation in a generalist herbivore system.</title>
        <authorList>
            <person name="Francoeur C.B."/>
            <person name="Khadempour L."/>
            <person name="Moreira-Soto R.D."/>
            <person name="Gotting K."/>
            <person name="Book A.J."/>
            <person name="Pinto-Tomas A.A."/>
            <person name="Keefover-Ring K."/>
            <person name="Currie C.R."/>
        </authorList>
    </citation>
    <scope>NUCLEOTIDE SEQUENCE [LARGE SCALE GENOMIC DNA]</scope>
    <source>
        <strain evidence="13">Al-1710</strain>
    </source>
</reference>
<dbReference type="InterPro" id="IPR010129">
    <property type="entry name" value="T1SS_HlyD"/>
</dbReference>
<evidence type="ECO:0000256" key="1">
    <source>
        <dbReference type="ARBA" id="ARBA00004377"/>
    </source>
</evidence>